<dbReference type="PANTHER" id="PTHR11839:SF18">
    <property type="entry name" value="NUDIX HYDROLASE DOMAIN-CONTAINING PROTEIN"/>
    <property type="match status" value="1"/>
</dbReference>
<dbReference type="GO" id="GO:0005829">
    <property type="term" value="C:cytosol"/>
    <property type="evidence" value="ECO:0007669"/>
    <property type="project" value="TreeGrafter"/>
</dbReference>
<comment type="cofactor">
    <cofactor evidence="2">
        <name>Mg(2+)</name>
        <dbReference type="ChEBI" id="CHEBI:18420"/>
    </cofactor>
</comment>
<sequence length="189" mass="21083">MNESNKRDEDRHLVEKAVASMRVWQGKLLDVWRDKVRLPDGRSATREYIRHPGAVVIIALDAHNRVVMERQYRHPVGTVVEELPAGKLDAGEDPLTCAQRELQEETGYTAKQCRLLGSFWPCVGYSNEVIHVVLATEIVPGAARLDEGEFLEVFLLPVAELIARAERGQLRDGKSLAALCLARPHLLGG</sequence>
<dbReference type="Proteomes" id="UP000262004">
    <property type="component" value="Chromosome"/>
</dbReference>
<gene>
    <name evidence="9" type="ORF">HPTL_1167</name>
</gene>
<dbReference type="AlphaFoldDB" id="A0A2Z6DY51"/>
<organism evidence="9 10">
    <name type="scientific">Hydrogenophilus thermoluteolus</name>
    <name type="common">Pseudomonas hydrogenothermophila</name>
    <dbReference type="NCBI Taxonomy" id="297"/>
    <lineage>
        <taxon>Bacteria</taxon>
        <taxon>Pseudomonadati</taxon>
        <taxon>Pseudomonadota</taxon>
        <taxon>Hydrogenophilia</taxon>
        <taxon>Hydrogenophilales</taxon>
        <taxon>Hydrogenophilaceae</taxon>
        <taxon>Hydrogenophilus</taxon>
    </lineage>
</organism>
<dbReference type="Pfam" id="PF00293">
    <property type="entry name" value="NUDIX"/>
    <property type="match status" value="1"/>
</dbReference>
<evidence type="ECO:0000256" key="6">
    <source>
        <dbReference type="ARBA" id="ARBA00032162"/>
    </source>
</evidence>
<feature type="domain" description="Nudix hydrolase" evidence="8">
    <location>
        <begin position="49"/>
        <end position="178"/>
    </location>
</feature>
<evidence type="ECO:0000256" key="2">
    <source>
        <dbReference type="ARBA" id="ARBA00001946"/>
    </source>
</evidence>
<dbReference type="InterPro" id="IPR020084">
    <property type="entry name" value="NUDIX_hydrolase_CS"/>
</dbReference>
<evidence type="ECO:0000256" key="7">
    <source>
        <dbReference type="ARBA" id="ARBA00032272"/>
    </source>
</evidence>
<evidence type="ECO:0000313" key="9">
    <source>
        <dbReference type="EMBL" id="BBD77431.1"/>
    </source>
</evidence>
<name>A0A2Z6DY51_HYDTE</name>
<dbReference type="InterPro" id="IPR000086">
    <property type="entry name" value="NUDIX_hydrolase_dom"/>
</dbReference>
<dbReference type="EMBL" id="AP018558">
    <property type="protein sequence ID" value="BBD77431.1"/>
    <property type="molecule type" value="Genomic_DNA"/>
</dbReference>
<dbReference type="PROSITE" id="PS00893">
    <property type="entry name" value="NUDIX_BOX"/>
    <property type="match status" value="1"/>
</dbReference>
<evidence type="ECO:0000256" key="5">
    <source>
        <dbReference type="ARBA" id="ARBA00022801"/>
    </source>
</evidence>
<dbReference type="PANTHER" id="PTHR11839">
    <property type="entry name" value="UDP/ADP-SUGAR PYROPHOSPHATASE"/>
    <property type="match status" value="1"/>
</dbReference>
<dbReference type="PROSITE" id="PS51462">
    <property type="entry name" value="NUDIX"/>
    <property type="match status" value="1"/>
</dbReference>
<comment type="similarity">
    <text evidence="3">Belongs to the Nudix hydrolase family. NudK subfamily.</text>
</comment>
<dbReference type="InterPro" id="IPR015797">
    <property type="entry name" value="NUDIX_hydrolase-like_dom_sf"/>
</dbReference>
<dbReference type="GO" id="GO:0019693">
    <property type="term" value="P:ribose phosphate metabolic process"/>
    <property type="evidence" value="ECO:0007669"/>
    <property type="project" value="TreeGrafter"/>
</dbReference>
<dbReference type="SUPFAM" id="SSF55811">
    <property type="entry name" value="Nudix"/>
    <property type="match status" value="1"/>
</dbReference>
<dbReference type="RefSeq" id="WP_119335169.1">
    <property type="nucleotide sequence ID" value="NZ_AP018558.1"/>
</dbReference>
<protein>
    <recommendedName>
        <fullName evidence="4">GDP-mannose pyrophosphatase</fullName>
    </recommendedName>
    <alternativeName>
        <fullName evidence="6">GDP-mannose hydrolase</fullName>
    </alternativeName>
    <alternativeName>
        <fullName evidence="7">GDPMK</fullName>
    </alternativeName>
</protein>
<comment type="catalytic activity">
    <reaction evidence="1">
        <text>GDP-alpha-D-mannose + H2O = alpha-D-mannose 1-phosphate + GMP + 2 H(+)</text>
        <dbReference type="Rhea" id="RHEA:27978"/>
        <dbReference type="ChEBI" id="CHEBI:15377"/>
        <dbReference type="ChEBI" id="CHEBI:15378"/>
        <dbReference type="ChEBI" id="CHEBI:57527"/>
        <dbReference type="ChEBI" id="CHEBI:58115"/>
        <dbReference type="ChEBI" id="CHEBI:58409"/>
    </reaction>
</comment>
<accession>A0A2Z6DY51</accession>
<evidence type="ECO:0000256" key="1">
    <source>
        <dbReference type="ARBA" id="ARBA00000847"/>
    </source>
</evidence>
<evidence type="ECO:0000259" key="8">
    <source>
        <dbReference type="PROSITE" id="PS51462"/>
    </source>
</evidence>
<proteinExistence type="inferred from homology"/>
<dbReference type="KEGG" id="htl:HPTL_1167"/>
<dbReference type="GO" id="GO:0006753">
    <property type="term" value="P:nucleoside phosphate metabolic process"/>
    <property type="evidence" value="ECO:0007669"/>
    <property type="project" value="TreeGrafter"/>
</dbReference>
<evidence type="ECO:0000313" key="10">
    <source>
        <dbReference type="Proteomes" id="UP000262004"/>
    </source>
</evidence>
<keyword evidence="10" id="KW-1185">Reference proteome</keyword>
<evidence type="ECO:0000256" key="3">
    <source>
        <dbReference type="ARBA" id="ARBA00007275"/>
    </source>
</evidence>
<evidence type="ECO:0000256" key="4">
    <source>
        <dbReference type="ARBA" id="ARBA00016377"/>
    </source>
</evidence>
<dbReference type="GO" id="GO:0016787">
    <property type="term" value="F:hydrolase activity"/>
    <property type="evidence" value="ECO:0007669"/>
    <property type="project" value="UniProtKB-KW"/>
</dbReference>
<reference evidence="9 10" key="1">
    <citation type="submission" date="2018-04" db="EMBL/GenBank/DDBJ databases">
        <title>Complete genome sequence of Hydrogenophilus thermoluteolus TH-1.</title>
        <authorList>
            <person name="Arai H."/>
        </authorList>
    </citation>
    <scope>NUCLEOTIDE SEQUENCE [LARGE SCALE GENOMIC DNA]</scope>
    <source>
        <strain evidence="9 10">TH-1</strain>
    </source>
</reference>
<dbReference type="Gene3D" id="3.90.79.10">
    <property type="entry name" value="Nucleoside Triphosphate Pyrophosphohydrolase"/>
    <property type="match status" value="1"/>
</dbReference>
<dbReference type="OrthoDB" id="5292079at2"/>
<keyword evidence="5 9" id="KW-0378">Hydrolase</keyword>